<evidence type="ECO:0000313" key="19">
    <source>
        <dbReference type="Proteomes" id="UP000230232"/>
    </source>
</evidence>
<keyword evidence="11" id="KW-0413">Isomerase</keyword>
<evidence type="ECO:0000256" key="2">
    <source>
        <dbReference type="ARBA" id="ARBA00017846"/>
    </source>
</evidence>
<comment type="similarity">
    <text evidence="1 15">Belongs to the helicase family. RecG subfamily.</text>
</comment>
<dbReference type="InterPro" id="IPR033454">
    <property type="entry name" value="RecG_wedge"/>
</dbReference>
<keyword evidence="5 15" id="KW-0378">Hydrolase</keyword>
<keyword evidence="6 15" id="KW-0347">Helicase</keyword>
<dbReference type="Gene3D" id="2.40.50.140">
    <property type="entry name" value="Nucleic acid-binding proteins"/>
    <property type="match status" value="1"/>
</dbReference>
<evidence type="ECO:0000256" key="12">
    <source>
        <dbReference type="ARBA" id="ARBA00034617"/>
    </source>
</evidence>
<dbReference type="AlphaFoldDB" id="A0A2H0R438"/>
<evidence type="ECO:0000256" key="13">
    <source>
        <dbReference type="ARBA" id="ARBA00034808"/>
    </source>
</evidence>
<sequence>MLELDSPITELKFVGPKNAQLLAKLKITTVENLLYHLPARYLDYRVALPIDQLQKDQEVSIAGEITAIETVQSWRRGRRPMKIVTAHINDGTETVRAIWFNQTYIADTLTEGTAVRLAGVVKLDKKGLFFSSPVYEKVIPGQTPLHTGRLIAQYPQTYGVTSKYLRMLVQQVFEKIGELSDPLPLAIRERYRLPELKIALAQVHAPGDFKEATEAKNRLAFDQIFLFQLKTLRTRRTLRQLKAPQIKFNPAGVKLATEHLPFKLTNDQRLATYEILTDLEKSYPMNRLLNGDVGSGKTVVAILAAQQVAQAGLQVAVLAPTEILAQQHYQTFKNFLKNTAVRIDLLTASAKAKKEVIRLINNDFAQIVIGTHALIQDKVAFPNLGLVIIDEQHRFGIKQRARLLKNATTTPHLLSMTATPIPRTLALTMYGDLDISLIQEKPQGRQKIKTRLVAPAHKKMAYRFIDQEIAQGRQVFVICPRIELPELTTIPDLIKQEVKAVMAEHENLSKNHFPHRRVGLLHGRLKAREKQAVMTDFATGHLDILVSTSVVEVGVDVPNASVMAIENAEHFGLAQLHQFRGRVGRAQHQSHCFLLSGSPQKQENQRLKALVESDDGFALAEMDLQLRGPGQFFGAQQSGQPDLPMISLTDLSLIKKARSEAKQFLKTDPNFAKHPRLKQAFINFQKIHHFE</sequence>
<dbReference type="GO" id="GO:0016887">
    <property type="term" value="F:ATP hydrolysis activity"/>
    <property type="evidence" value="ECO:0007669"/>
    <property type="project" value="RHEA"/>
</dbReference>
<keyword evidence="10 15" id="KW-0234">DNA repair</keyword>
<evidence type="ECO:0000256" key="3">
    <source>
        <dbReference type="ARBA" id="ARBA00022741"/>
    </source>
</evidence>
<evidence type="ECO:0000256" key="11">
    <source>
        <dbReference type="ARBA" id="ARBA00023235"/>
    </source>
</evidence>
<dbReference type="InterPro" id="IPR012340">
    <property type="entry name" value="NA-bd_OB-fold"/>
</dbReference>
<dbReference type="NCBIfam" id="NF008168">
    <property type="entry name" value="PRK10917.2-2"/>
    <property type="match status" value="1"/>
</dbReference>
<dbReference type="Pfam" id="PF00271">
    <property type="entry name" value="Helicase_C"/>
    <property type="match status" value="1"/>
</dbReference>
<dbReference type="SUPFAM" id="SSF52540">
    <property type="entry name" value="P-loop containing nucleoside triphosphate hydrolases"/>
    <property type="match status" value="2"/>
</dbReference>
<proteinExistence type="inferred from homology"/>
<keyword evidence="9 15" id="KW-0233">DNA recombination</keyword>
<evidence type="ECO:0000256" key="14">
    <source>
        <dbReference type="ARBA" id="ARBA00048988"/>
    </source>
</evidence>
<dbReference type="PROSITE" id="PS51194">
    <property type="entry name" value="HELICASE_CTER"/>
    <property type="match status" value="1"/>
</dbReference>
<dbReference type="PANTHER" id="PTHR47964:SF1">
    <property type="entry name" value="ATP-DEPENDENT DNA HELICASE HOMOLOG RECG, CHLOROPLASTIC"/>
    <property type="match status" value="1"/>
</dbReference>
<dbReference type="CDD" id="cd17992">
    <property type="entry name" value="DEXHc_RecG"/>
    <property type="match status" value="1"/>
</dbReference>
<dbReference type="InterPro" id="IPR014001">
    <property type="entry name" value="Helicase_ATP-bd"/>
</dbReference>
<dbReference type="Pfam" id="PF00270">
    <property type="entry name" value="DEAD"/>
    <property type="match status" value="1"/>
</dbReference>
<comment type="catalytic activity">
    <reaction evidence="14 15">
        <text>ATP + H2O = ADP + phosphate + H(+)</text>
        <dbReference type="Rhea" id="RHEA:13065"/>
        <dbReference type="ChEBI" id="CHEBI:15377"/>
        <dbReference type="ChEBI" id="CHEBI:15378"/>
        <dbReference type="ChEBI" id="CHEBI:30616"/>
        <dbReference type="ChEBI" id="CHEBI:43474"/>
        <dbReference type="ChEBI" id="CHEBI:456216"/>
        <dbReference type="EC" id="5.6.2.4"/>
    </reaction>
</comment>
<keyword evidence="8" id="KW-0238">DNA-binding</keyword>
<dbReference type="InterPro" id="IPR004609">
    <property type="entry name" value="ATP-dep_DNA_helicase_RecG"/>
</dbReference>
<feature type="domain" description="Helicase C-terminal" evidence="17">
    <location>
        <begin position="464"/>
        <end position="630"/>
    </location>
</feature>
<dbReference type="PROSITE" id="PS51192">
    <property type="entry name" value="HELICASE_ATP_BIND_1"/>
    <property type="match status" value="1"/>
</dbReference>
<evidence type="ECO:0000256" key="6">
    <source>
        <dbReference type="ARBA" id="ARBA00022806"/>
    </source>
</evidence>
<gene>
    <name evidence="18" type="ORF">COV31_02645</name>
</gene>
<comment type="function">
    <text evidence="15">Plays a critical role in recombination and DNA repair. Helps process Holliday junction intermediates to mature products by catalyzing branch migration. Has replication fork regression activity, unwinds stalled or blocked replication forks to make a HJ that can be resolved. Has a DNA unwinding activity characteristic of a DNA helicase with 3'-5' polarity.</text>
</comment>
<accession>A0A2H0R438</accession>
<comment type="catalytic activity">
    <reaction evidence="12 15">
        <text>Couples ATP hydrolysis with the unwinding of duplex DNA by translocating in the 3'-5' direction.</text>
        <dbReference type="EC" id="5.6.2.4"/>
    </reaction>
</comment>
<dbReference type="SMART" id="SM00490">
    <property type="entry name" value="HELICc"/>
    <property type="match status" value="1"/>
</dbReference>
<evidence type="ECO:0000256" key="7">
    <source>
        <dbReference type="ARBA" id="ARBA00022840"/>
    </source>
</evidence>
<dbReference type="InterPro" id="IPR027417">
    <property type="entry name" value="P-loop_NTPase"/>
</dbReference>
<comment type="caution">
    <text evidence="18">The sequence shown here is derived from an EMBL/GenBank/DDBJ whole genome shotgun (WGS) entry which is preliminary data.</text>
</comment>
<evidence type="ECO:0000256" key="9">
    <source>
        <dbReference type="ARBA" id="ARBA00023172"/>
    </source>
</evidence>
<name>A0A2H0R438_9BACT</name>
<reference evidence="18 19" key="1">
    <citation type="submission" date="2017-09" db="EMBL/GenBank/DDBJ databases">
        <title>Depth-based differentiation of microbial function through sediment-hosted aquifers and enrichment of novel symbionts in the deep terrestrial subsurface.</title>
        <authorList>
            <person name="Probst A.J."/>
            <person name="Ladd B."/>
            <person name="Jarett J.K."/>
            <person name="Geller-Mcgrath D.E."/>
            <person name="Sieber C.M."/>
            <person name="Emerson J.B."/>
            <person name="Anantharaman K."/>
            <person name="Thomas B.C."/>
            <person name="Malmstrom R."/>
            <person name="Stieglmeier M."/>
            <person name="Klingl A."/>
            <person name="Woyke T."/>
            <person name="Ryan C.M."/>
            <person name="Banfield J.F."/>
        </authorList>
    </citation>
    <scope>NUCLEOTIDE SEQUENCE [LARGE SCALE GENOMIC DNA]</scope>
    <source>
        <strain evidence="18">CG10_big_fil_rev_8_21_14_0_10_46_23</strain>
    </source>
</reference>
<dbReference type="SMART" id="SM00487">
    <property type="entry name" value="DEXDc"/>
    <property type="match status" value="1"/>
</dbReference>
<dbReference type="NCBIfam" id="NF008165">
    <property type="entry name" value="PRK10917.1-3"/>
    <property type="match status" value="1"/>
</dbReference>
<evidence type="ECO:0000256" key="10">
    <source>
        <dbReference type="ARBA" id="ARBA00023204"/>
    </source>
</evidence>
<dbReference type="InterPro" id="IPR011545">
    <property type="entry name" value="DEAD/DEAH_box_helicase_dom"/>
</dbReference>
<dbReference type="Pfam" id="PF19833">
    <property type="entry name" value="RecG_dom3_C"/>
    <property type="match status" value="1"/>
</dbReference>
<dbReference type="EC" id="5.6.2.4" evidence="13 15"/>
<dbReference type="InterPro" id="IPR047112">
    <property type="entry name" value="RecG/Mfd"/>
</dbReference>
<keyword evidence="7 15" id="KW-0067">ATP-binding</keyword>
<dbReference type="Pfam" id="PF17191">
    <property type="entry name" value="RecG_wedge"/>
    <property type="match status" value="1"/>
</dbReference>
<organism evidence="18 19">
    <name type="scientific">Candidatus Yanofskybacteria bacterium CG10_big_fil_rev_8_21_14_0_10_46_23</name>
    <dbReference type="NCBI Taxonomy" id="1975098"/>
    <lineage>
        <taxon>Bacteria</taxon>
        <taxon>Candidatus Yanofskyibacteriota</taxon>
    </lineage>
</organism>
<feature type="domain" description="Helicase ATP-binding" evidence="16">
    <location>
        <begin position="278"/>
        <end position="438"/>
    </location>
</feature>
<evidence type="ECO:0000256" key="4">
    <source>
        <dbReference type="ARBA" id="ARBA00022763"/>
    </source>
</evidence>
<evidence type="ECO:0000313" key="18">
    <source>
        <dbReference type="EMBL" id="PIR41277.1"/>
    </source>
</evidence>
<dbReference type="PANTHER" id="PTHR47964">
    <property type="entry name" value="ATP-DEPENDENT DNA HELICASE HOMOLOG RECG, CHLOROPLASTIC"/>
    <property type="match status" value="1"/>
</dbReference>
<evidence type="ECO:0000256" key="15">
    <source>
        <dbReference type="RuleBase" id="RU363016"/>
    </source>
</evidence>
<dbReference type="CDD" id="cd04488">
    <property type="entry name" value="RecG_wedge_OBF"/>
    <property type="match status" value="1"/>
</dbReference>
<dbReference type="SUPFAM" id="SSF50249">
    <property type="entry name" value="Nucleic acid-binding proteins"/>
    <property type="match status" value="1"/>
</dbReference>
<dbReference type="GO" id="GO:0005524">
    <property type="term" value="F:ATP binding"/>
    <property type="evidence" value="ECO:0007669"/>
    <property type="project" value="UniProtKB-KW"/>
</dbReference>
<dbReference type="GO" id="GO:0003677">
    <property type="term" value="F:DNA binding"/>
    <property type="evidence" value="ECO:0007669"/>
    <property type="project" value="UniProtKB-KW"/>
</dbReference>
<protein>
    <recommendedName>
        <fullName evidence="2 15">ATP-dependent DNA helicase RecG</fullName>
        <ecNumber evidence="13 15">5.6.2.4</ecNumber>
    </recommendedName>
</protein>
<dbReference type="GO" id="GO:0006281">
    <property type="term" value="P:DNA repair"/>
    <property type="evidence" value="ECO:0007669"/>
    <property type="project" value="UniProtKB-UniRule"/>
</dbReference>
<dbReference type="Gene3D" id="3.40.50.300">
    <property type="entry name" value="P-loop containing nucleotide triphosphate hydrolases"/>
    <property type="match status" value="2"/>
</dbReference>
<keyword evidence="4 15" id="KW-0227">DNA damage</keyword>
<evidence type="ECO:0000256" key="1">
    <source>
        <dbReference type="ARBA" id="ARBA00007504"/>
    </source>
</evidence>
<keyword evidence="3 15" id="KW-0547">Nucleotide-binding</keyword>
<evidence type="ECO:0000256" key="8">
    <source>
        <dbReference type="ARBA" id="ARBA00023125"/>
    </source>
</evidence>
<dbReference type="InterPro" id="IPR001650">
    <property type="entry name" value="Helicase_C-like"/>
</dbReference>
<dbReference type="EMBL" id="PCXO01000010">
    <property type="protein sequence ID" value="PIR41277.1"/>
    <property type="molecule type" value="Genomic_DNA"/>
</dbReference>
<dbReference type="GO" id="GO:0043138">
    <property type="term" value="F:3'-5' DNA helicase activity"/>
    <property type="evidence" value="ECO:0007669"/>
    <property type="project" value="UniProtKB-EC"/>
</dbReference>
<evidence type="ECO:0000259" key="16">
    <source>
        <dbReference type="PROSITE" id="PS51192"/>
    </source>
</evidence>
<dbReference type="Proteomes" id="UP000230232">
    <property type="component" value="Unassembled WGS sequence"/>
</dbReference>
<dbReference type="InterPro" id="IPR045562">
    <property type="entry name" value="RecG_dom3_C"/>
</dbReference>
<evidence type="ECO:0000259" key="17">
    <source>
        <dbReference type="PROSITE" id="PS51194"/>
    </source>
</evidence>
<evidence type="ECO:0000256" key="5">
    <source>
        <dbReference type="ARBA" id="ARBA00022801"/>
    </source>
</evidence>
<dbReference type="GO" id="GO:0006310">
    <property type="term" value="P:DNA recombination"/>
    <property type="evidence" value="ECO:0007669"/>
    <property type="project" value="UniProtKB-UniRule"/>
</dbReference>
<dbReference type="NCBIfam" id="TIGR00643">
    <property type="entry name" value="recG"/>
    <property type="match status" value="1"/>
</dbReference>